<protein>
    <submittedName>
        <fullName evidence="3">Leucine-rich repeat-containing protein</fullName>
    </submittedName>
    <submittedName>
        <fullName evidence="4">Leucine-rich_repeat-containing protein</fullName>
    </submittedName>
</protein>
<evidence type="ECO:0000313" key="3">
    <source>
        <dbReference type="EMBL" id="CAI9976274.1"/>
    </source>
</evidence>
<reference evidence="4 5" key="2">
    <citation type="submission" date="2024-07" db="EMBL/GenBank/DDBJ databases">
        <authorList>
            <person name="Akdeniz Z."/>
        </authorList>
    </citation>
    <scope>NUCLEOTIDE SEQUENCE [LARGE SCALE GENOMIC DNA]</scope>
</reference>
<proteinExistence type="predicted"/>
<dbReference type="AlphaFoldDB" id="A0AA86RDJ7"/>
<dbReference type="InterPro" id="IPR003591">
    <property type="entry name" value="Leu-rich_rpt_typical-subtyp"/>
</dbReference>
<comment type="caution">
    <text evidence="3">The sequence shown here is derived from an EMBL/GenBank/DDBJ whole genome shotgun (WGS) entry which is preliminary data.</text>
</comment>
<evidence type="ECO:0000313" key="4">
    <source>
        <dbReference type="EMBL" id="CAL6001136.1"/>
    </source>
</evidence>
<reference evidence="3" key="1">
    <citation type="submission" date="2023-06" db="EMBL/GenBank/DDBJ databases">
        <authorList>
            <person name="Kurt Z."/>
        </authorList>
    </citation>
    <scope>NUCLEOTIDE SEQUENCE</scope>
</reference>
<name>A0AA86RDJ7_9EUKA</name>
<dbReference type="InterPro" id="IPR050836">
    <property type="entry name" value="SDS22/Internalin_LRR"/>
</dbReference>
<dbReference type="SMART" id="SM00369">
    <property type="entry name" value="LRR_TYP"/>
    <property type="match status" value="4"/>
</dbReference>
<gene>
    <name evidence="4" type="ORF">HINF_LOCUS17254</name>
    <name evidence="3" type="ORF">HINF_LOCUS63919</name>
</gene>
<evidence type="ECO:0000256" key="2">
    <source>
        <dbReference type="ARBA" id="ARBA00022737"/>
    </source>
</evidence>
<dbReference type="Proteomes" id="UP001642409">
    <property type="component" value="Unassembled WGS sequence"/>
</dbReference>
<keyword evidence="2" id="KW-0677">Repeat</keyword>
<dbReference type="SMART" id="SM00365">
    <property type="entry name" value="LRR_SD22"/>
    <property type="match status" value="7"/>
</dbReference>
<dbReference type="Gene3D" id="3.80.10.10">
    <property type="entry name" value="Ribonuclease Inhibitor"/>
    <property type="match status" value="3"/>
</dbReference>
<dbReference type="InterPro" id="IPR001611">
    <property type="entry name" value="Leu-rich_rpt"/>
</dbReference>
<dbReference type="PROSITE" id="PS51450">
    <property type="entry name" value="LRR"/>
    <property type="match status" value="4"/>
</dbReference>
<dbReference type="PANTHER" id="PTHR46652:SF3">
    <property type="entry name" value="LEUCINE-RICH REPEAT-CONTAINING PROTEIN 9"/>
    <property type="match status" value="1"/>
</dbReference>
<accession>A0AA86RDJ7</accession>
<keyword evidence="5" id="KW-1185">Reference proteome</keyword>
<dbReference type="PANTHER" id="PTHR46652">
    <property type="entry name" value="LEUCINE-RICH REPEAT AND IQ DOMAIN-CONTAINING PROTEIN 1-RELATED"/>
    <property type="match status" value="1"/>
</dbReference>
<dbReference type="SUPFAM" id="SSF52058">
    <property type="entry name" value="L domain-like"/>
    <property type="match status" value="1"/>
</dbReference>
<dbReference type="InterPro" id="IPR032675">
    <property type="entry name" value="LRR_dom_sf"/>
</dbReference>
<sequence length="467" mass="54377">MNQSINQLKNGYLKIVNDEEHELQFIEKLNIKFLSIYNNHIKFNIESKSLYSLIIQNSYVRTLKFISQLTQLWILELNNVQLKQIRPLSNLHNLRNLSLSGNKLLNIDGIQQMTNLLVLNLSEVQTDVKNFSLLPIKQLSRLIQLNLYSCSVKTTNFLPNNLKLLNISCNSKVDIQSIKDHNLHQLIVDHCQLADIEVICLQKNLVELNLKRNLGIDISFLKNLQKLFKLNLCDCNLTEIEILGELSELRELELSDNKIENISPIQTLVKLWKLTLNRNNISNIQPLRTLVCMKTLELANNPLTDISALCTMKNLRILEIYKTNVKSIEPLQELTELTELVLHNNKISDISPLKELKKLKMLDLRNSVYSLHVLRHHQYVNNFLIQQGTDFDFTKNREKQQSCKNASLIETNQQQHILQQMGKINILSKYKYVRQTCIAQLQQQQYNLIHLTNKLISYIQQIHGMNE</sequence>
<dbReference type="Pfam" id="PF12799">
    <property type="entry name" value="LRR_4"/>
    <property type="match status" value="1"/>
</dbReference>
<dbReference type="EMBL" id="CAXDID020000043">
    <property type="protein sequence ID" value="CAL6001136.1"/>
    <property type="molecule type" value="Genomic_DNA"/>
</dbReference>
<organism evidence="3">
    <name type="scientific">Hexamita inflata</name>
    <dbReference type="NCBI Taxonomy" id="28002"/>
    <lineage>
        <taxon>Eukaryota</taxon>
        <taxon>Metamonada</taxon>
        <taxon>Diplomonadida</taxon>
        <taxon>Hexamitidae</taxon>
        <taxon>Hexamitinae</taxon>
        <taxon>Hexamita</taxon>
    </lineage>
</organism>
<keyword evidence="1" id="KW-0433">Leucine-rich repeat</keyword>
<evidence type="ECO:0000313" key="5">
    <source>
        <dbReference type="Proteomes" id="UP001642409"/>
    </source>
</evidence>
<dbReference type="InterPro" id="IPR025875">
    <property type="entry name" value="Leu-rich_rpt_4"/>
</dbReference>
<dbReference type="EMBL" id="CATOUU010001173">
    <property type="protein sequence ID" value="CAI9976274.1"/>
    <property type="molecule type" value="Genomic_DNA"/>
</dbReference>
<evidence type="ECO:0000256" key="1">
    <source>
        <dbReference type="ARBA" id="ARBA00022614"/>
    </source>
</evidence>